<accession>A0AC35GG26</accession>
<dbReference type="WBParaSite" id="PS1159_v2.g4657.t1">
    <property type="protein sequence ID" value="PS1159_v2.g4657.t1"/>
    <property type="gene ID" value="PS1159_v2.g4657"/>
</dbReference>
<sequence length="135" mass="15685">MTLTEEGAAIGKEICTPEDAFILNCGCFVSYKLFYDNDMRFEFYSSKTVSAVRSPQDNGSFFTPDGFMEKFRNAKAEKRIKKIVVFVEIVIPTKFFYTPFKHLSSSKQLCDKYPTNMEEDFRFAFLKQRKSINNS</sequence>
<name>A0AC35GG26_9BILA</name>
<evidence type="ECO:0000313" key="1">
    <source>
        <dbReference type="Proteomes" id="UP000887580"/>
    </source>
</evidence>
<protein>
    <submittedName>
        <fullName evidence="2">Uncharacterized protein</fullName>
    </submittedName>
</protein>
<reference evidence="2" key="1">
    <citation type="submission" date="2022-11" db="UniProtKB">
        <authorList>
            <consortium name="WormBaseParasite"/>
        </authorList>
    </citation>
    <scope>IDENTIFICATION</scope>
</reference>
<proteinExistence type="predicted"/>
<organism evidence="1 2">
    <name type="scientific">Panagrolaimus sp. PS1159</name>
    <dbReference type="NCBI Taxonomy" id="55785"/>
    <lineage>
        <taxon>Eukaryota</taxon>
        <taxon>Metazoa</taxon>
        <taxon>Ecdysozoa</taxon>
        <taxon>Nematoda</taxon>
        <taxon>Chromadorea</taxon>
        <taxon>Rhabditida</taxon>
        <taxon>Tylenchina</taxon>
        <taxon>Panagrolaimomorpha</taxon>
        <taxon>Panagrolaimoidea</taxon>
        <taxon>Panagrolaimidae</taxon>
        <taxon>Panagrolaimus</taxon>
    </lineage>
</organism>
<dbReference type="Proteomes" id="UP000887580">
    <property type="component" value="Unplaced"/>
</dbReference>
<evidence type="ECO:0000313" key="2">
    <source>
        <dbReference type="WBParaSite" id="PS1159_v2.g4657.t1"/>
    </source>
</evidence>